<reference evidence="2" key="1">
    <citation type="submission" date="2023-04" db="EMBL/GenBank/DDBJ databases">
        <authorList>
            <consortium name="ELIXIR-Norway"/>
        </authorList>
    </citation>
    <scope>NUCLEOTIDE SEQUENCE [LARGE SCALE GENOMIC DNA]</scope>
</reference>
<protein>
    <submittedName>
        <fullName evidence="2">Uncharacterized protein</fullName>
    </submittedName>
</protein>
<evidence type="ECO:0000256" key="1">
    <source>
        <dbReference type="SAM" id="MobiDB-lite"/>
    </source>
</evidence>
<evidence type="ECO:0000313" key="3">
    <source>
        <dbReference type="Proteomes" id="UP001176941"/>
    </source>
</evidence>
<dbReference type="EMBL" id="OX459944">
    <property type="protein sequence ID" value="CAI9178928.1"/>
    <property type="molecule type" value="Genomic_DNA"/>
</dbReference>
<dbReference type="Proteomes" id="UP001176941">
    <property type="component" value="Chromosome 8"/>
</dbReference>
<keyword evidence="3" id="KW-1185">Reference proteome</keyword>
<sequence>MGFPGGAEGKNQPTNPGDPGDVGWIPGSGRSPGAENGNPFQCSCLEDSMGRGTWKATVHGAEKALDMTEHTHNLFLLPENCGGGDKSGDNTNRSCLCTMATLKAEISLCQQRSI</sequence>
<accession>A0ABN8ZY77</accession>
<organism evidence="2 3">
    <name type="scientific">Rangifer tarandus platyrhynchus</name>
    <name type="common">Svalbard reindeer</name>
    <dbReference type="NCBI Taxonomy" id="3082113"/>
    <lineage>
        <taxon>Eukaryota</taxon>
        <taxon>Metazoa</taxon>
        <taxon>Chordata</taxon>
        <taxon>Craniata</taxon>
        <taxon>Vertebrata</taxon>
        <taxon>Euteleostomi</taxon>
        <taxon>Mammalia</taxon>
        <taxon>Eutheria</taxon>
        <taxon>Laurasiatheria</taxon>
        <taxon>Artiodactyla</taxon>
        <taxon>Ruminantia</taxon>
        <taxon>Pecora</taxon>
        <taxon>Cervidae</taxon>
        <taxon>Odocoileinae</taxon>
        <taxon>Rangifer</taxon>
    </lineage>
</organism>
<evidence type="ECO:0000313" key="2">
    <source>
        <dbReference type="EMBL" id="CAI9178928.1"/>
    </source>
</evidence>
<proteinExistence type="predicted"/>
<name>A0ABN8ZY77_RANTA</name>
<gene>
    <name evidence="2" type="ORF">MRATA1EN1_LOCUS27890</name>
</gene>
<feature type="region of interest" description="Disordered" evidence="1">
    <location>
        <begin position="1"/>
        <end position="39"/>
    </location>
</feature>